<name>A0A0R3RPT2_9BILA</name>
<protein>
    <submittedName>
        <fullName evidence="2">PDZ domain-containing protein</fullName>
    </submittedName>
</protein>
<sequence>MAVGVVLSQTTLLKIIQLMPCSAVFVKLFVNDVTIAIDNKVRRNLSVKNTLMFIEAVREATERKIRITSKRREWCSSHVTVLPIPRPGWESFELDIYWRKADMPVGILIQENGSVASKTLKPGDILVKINNLYRTNRGTIRST</sequence>
<evidence type="ECO:0000313" key="1">
    <source>
        <dbReference type="Proteomes" id="UP000050640"/>
    </source>
</evidence>
<organism evidence="1 2">
    <name type="scientific">Elaeophora elaphi</name>
    <dbReference type="NCBI Taxonomy" id="1147741"/>
    <lineage>
        <taxon>Eukaryota</taxon>
        <taxon>Metazoa</taxon>
        <taxon>Ecdysozoa</taxon>
        <taxon>Nematoda</taxon>
        <taxon>Chromadorea</taxon>
        <taxon>Rhabditida</taxon>
        <taxon>Spirurina</taxon>
        <taxon>Spiruromorpha</taxon>
        <taxon>Filarioidea</taxon>
        <taxon>Onchocercidae</taxon>
        <taxon>Elaeophora</taxon>
    </lineage>
</organism>
<dbReference type="AlphaFoldDB" id="A0A0R3RPT2"/>
<reference evidence="2" key="1">
    <citation type="submission" date="2017-02" db="UniProtKB">
        <authorList>
            <consortium name="WormBaseParasite"/>
        </authorList>
    </citation>
    <scope>IDENTIFICATION</scope>
</reference>
<keyword evidence="1" id="KW-1185">Reference proteome</keyword>
<accession>A0A0R3RPT2</accession>
<evidence type="ECO:0000313" key="2">
    <source>
        <dbReference type="WBParaSite" id="EEL_0000362901-mRNA-1"/>
    </source>
</evidence>
<dbReference type="Proteomes" id="UP000050640">
    <property type="component" value="Unplaced"/>
</dbReference>
<proteinExistence type="predicted"/>
<dbReference type="WBParaSite" id="EEL_0000362901-mRNA-1">
    <property type="protein sequence ID" value="EEL_0000362901-mRNA-1"/>
    <property type="gene ID" value="EEL_0000362901"/>
</dbReference>